<dbReference type="InterPro" id="IPR001094">
    <property type="entry name" value="Flavdoxin-like"/>
</dbReference>
<evidence type="ECO:0000256" key="8">
    <source>
        <dbReference type="PIRNR" id="PIRNR038996"/>
    </source>
</evidence>
<evidence type="ECO:0000256" key="4">
    <source>
        <dbReference type="ARBA" id="ARBA00022630"/>
    </source>
</evidence>
<comment type="similarity">
    <text evidence="2 8">Belongs to the flavodoxin family.</text>
</comment>
<protein>
    <recommendedName>
        <fullName evidence="8">Flavodoxin</fullName>
    </recommendedName>
</protein>
<comment type="function">
    <text evidence="8">Low-potential electron donor to a number of redox enzymes.</text>
</comment>
<dbReference type="RefSeq" id="WP_273305164.1">
    <property type="nucleotide sequence ID" value="NZ_DYUD01000007.1"/>
</dbReference>
<comment type="caution">
    <text evidence="10">The sequence shown here is derived from an EMBL/GenBank/DDBJ whole genome shotgun (WGS) entry which is preliminary data.</text>
</comment>
<dbReference type="GO" id="GO:0009055">
    <property type="term" value="F:electron transfer activity"/>
    <property type="evidence" value="ECO:0007669"/>
    <property type="project" value="UniProtKB-UniRule"/>
</dbReference>
<keyword evidence="7" id="KW-0535">Nitrogen fixation</keyword>
<dbReference type="NCBIfam" id="NF006738">
    <property type="entry name" value="PRK09267.1-4"/>
    <property type="match status" value="1"/>
</dbReference>
<dbReference type="PANTHER" id="PTHR42809">
    <property type="entry name" value="FLAVODOXIN 2"/>
    <property type="match status" value="1"/>
</dbReference>
<keyword evidence="5 8" id="KW-0288">FMN</keyword>
<evidence type="ECO:0000256" key="3">
    <source>
        <dbReference type="ARBA" id="ARBA00022448"/>
    </source>
</evidence>
<dbReference type="SUPFAM" id="SSF52218">
    <property type="entry name" value="Flavoproteins"/>
    <property type="match status" value="1"/>
</dbReference>
<name>A0A921MQ49_9BACT</name>
<dbReference type="GO" id="GO:0010181">
    <property type="term" value="F:FMN binding"/>
    <property type="evidence" value="ECO:0007669"/>
    <property type="project" value="UniProtKB-UniRule"/>
</dbReference>
<evidence type="ECO:0000256" key="7">
    <source>
        <dbReference type="ARBA" id="ARBA00023231"/>
    </source>
</evidence>
<dbReference type="PRINTS" id="PR00369">
    <property type="entry name" value="FLAVODOXIN"/>
</dbReference>
<dbReference type="PROSITE" id="PS00201">
    <property type="entry name" value="FLAVODOXIN"/>
    <property type="match status" value="1"/>
</dbReference>
<dbReference type="NCBIfam" id="NF006739">
    <property type="entry name" value="PRK09267.1-5"/>
    <property type="match status" value="1"/>
</dbReference>
<dbReference type="NCBIfam" id="TIGR01752">
    <property type="entry name" value="flav_long"/>
    <property type="match status" value="1"/>
</dbReference>
<dbReference type="InterPro" id="IPR008254">
    <property type="entry name" value="Flavodoxin/NO_synth"/>
</dbReference>
<gene>
    <name evidence="10" type="ORF">K8U91_01100</name>
</gene>
<evidence type="ECO:0000313" key="10">
    <source>
        <dbReference type="EMBL" id="HJG88061.1"/>
    </source>
</evidence>
<evidence type="ECO:0000256" key="1">
    <source>
        <dbReference type="ARBA" id="ARBA00001917"/>
    </source>
</evidence>
<accession>A0A921MQ49</accession>
<keyword evidence="6 8" id="KW-0249">Electron transport</keyword>
<dbReference type="PROSITE" id="PS50902">
    <property type="entry name" value="FLAVODOXIN_LIKE"/>
    <property type="match status" value="1"/>
</dbReference>
<evidence type="ECO:0000313" key="11">
    <source>
        <dbReference type="Proteomes" id="UP000757103"/>
    </source>
</evidence>
<evidence type="ECO:0000256" key="2">
    <source>
        <dbReference type="ARBA" id="ARBA00005267"/>
    </source>
</evidence>
<keyword evidence="4 8" id="KW-0285">Flavoprotein</keyword>
<dbReference type="AlphaFoldDB" id="A0A921MQ49"/>
<dbReference type="Gene3D" id="3.40.50.360">
    <property type="match status" value="1"/>
</dbReference>
<evidence type="ECO:0000256" key="5">
    <source>
        <dbReference type="ARBA" id="ARBA00022643"/>
    </source>
</evidence>
<dbReference type="InterPro" id="IPR029039">
    <property type="entry name" value="Flavoprotein-like_sf"/>
</dbReference>
<dbReference type="InterPro" id="IPR001226">
    <property type="entry name" value="Flavodoxin_CS"/>
</dbReference>
<comment type="cofactor">
    <cofactor evidence="1 8">
        <name>FMN</name>
        <dbReference type="ChEBI" id="CHEBI:58210"/>
    </cofactor>
</comment>
<dbReference type="InterPro" id="IPR050619">
    <property type="entry name" value="Flavodoxin"/>
</dbReference>
<organism evidence="10 11">
    <name type="scientific">Barnesiella viscericola</name>
    <dbReference type="NCBI Taxonomy" id="397865"/>
    <lineage>
        <taxon>Bacteria</taxon>
        <taxon>Pseudomonadati</taxon>
        <taxon>Bacteroidota</taxon>
        <taxon>Bacteroidia</taxon>
        <taxon>Bacteroidales</taxon>
        <taxon>Barnesiellaceae</taxon>
        <taxon>Barnesiella</taxon>
    </lineage>
</organism>
<proteinExistence type="inferred from homology"/>
<dbReference type="PIRSF" id="PIRSF038996">
    <property type="entry name" value="FldA"/>
    <property type="match status" value="1"/>
</dbReference>
<keyword evidence="3 8" id="KW-0813">Transport</keyword>
<evidence type="ECO:0000256" key="6">
    <source>
        <dbReference type="ARBA" id="ARBA00022982"/>
    </source>
</evidence>
<sequence>MKRTGIFYGSSTGITEGVAHTIARELGIDSNDVHDAARLSAGMLDNYDALILGSSTWGCGELQDDWYDAVKVLRNADLSQKTVALFGCGDAESYPDTFCDAMGLLYEELKQTGCRFTGNHVSTDGYSFTSSVAVVDGDFVGLALDETNEPDKSADRIETWVKSLDL</sequence>
<dbReference type="EMBL" id="DYUD01000007">
    <property type="protein sequence ID" value="HJG88061.1"/>
    <property type="molecule type" value="Genomic_DNA"/>
</dbReference>
<dbReference type="InterPro" id="IPR010086">
    <property type="entry name" value="Flavodoxin_lc"/>
</dbReference>
<dbReference type="Pfam" id="PF00258">
    <property type="entry name" value="Flavodoxin_1"/>
    <property type="match status" value="1"/>
</dbReference>
<dbReference type="PANTHER" id="PTHR42809:SF1">
    <property type="entry name" value="FLAVODOXIN 1"/>
    <property type="match status" value="1"/>
</dbReference>
<feature type="domain" description="Flavodoxin-like" evidence="9">
    <location>
        <begin position="4"/>
        <end position="165"/>
    </location>
</feature>
<reference evidence="10" key="1">
    <citation type="journal article" date="2021" name="PeerJ">
        <title>Extensive microbial diversity within the chicken gut microbiome revealed by metagenomics and culture.</title>
        <authorList>
            <person name="Gilroy R."/>
            <person name="Ravi A."/>
            <person name="Getino M."/>
            <person name="Pursley I."/>
            <person name="Horton D.L."/>
            <person name="Alikhan N.F."/>
            <person name="Baker D."/>
            <person name="Gharbi K."/>
            <person name="Hall N."/>
            <person name="Watson M."/>
            <person name="Adriaenssens E.M."/>
            <person name="Foster-Nyarko E."/>
            <person name="Jarju S."/>
            <person name="Secka A."/>
            <person name="Antonio M."/>
            <person name="Oren A."/>
            <person name="Chaudhuri R.R."/>
            <person name="La Ragione R."/>
            <person name="Hildebrand F."/>
            <person name="Pallen M.J."/>
        </authorList>
    </citation>
    <scope>NUCLEOTIDE SEQUENCE</scope>
    <source>
        <strain evidence="10">CHK121-7720</strain>
    </source>
</reference>
<reference evidence="10" key="2">
    <citation type="submission" date="2021-09" db="EMBL/GenBank/DDBJ databases">
        <authorList>
            <person name="Gilroy R."/>
        </authorList>
    </citation>
    <scope>NUCLEOTIDE SEQUENCE</scope>
    <source>
        <strain evidence="10">CHK121-7720</strain>
    </source>
</reference>
<evidence type="ECO:0000259" key="9">
    <source>
        <dbReference type="PROSITE" id="PS50902"/>
    </source>
</evidence>
<dbReference type="Proteomes" id="UP000757103">
    <property type="component" value="Unassembled WGS sequence"/>
</dbReference>